<sequence length="92" mass="11014">MNSELYLVQIYFYTINFYPFDFYLITRKNTNKIKINCSPIFHYQNQLIFNSKKQNLSSQKYDLLATQMSGHSVSKKSYVFIHELNSDIQINK</sequence>
<dbReference type="AlphaFoldDB" id="A0A3M7QL85"/>
<protein>
    <submittedName>
        <fullName evidence="2">Uncharacterized protein</fullName>
    </submittedName>
</protein>
<keyword evidence="3" id="KW-1185">Reference proteome</keyword>
<name>A0A3M7QL85_BRAPC</name>
<accession>A0A3M7QL85</accession>
<organism evidence="2 3">
    <name type="scientific">Brachionus plicatilis</name>
    <name type="common">Marine rotifer</name>
    <name type="synonym">Brachionus muelleri</name>
    <dbReference type="NCBI Taxonomy" id="10195"/>
    <lineage>
        <taxon>Eukaryota</taxon>
        <taxon>Metazoa</taxon>
        <taxon>Spiralia</taxon>
        <taxon>Gnathifera</taxon>
        <taxon>Rotifera</taxon>
        <taxon>Eurotatoria</taxon>
        <taxon>Monogononta</taxon>
        <taxon>Pseudotrocha</taxon>
        <taxon>Ploima</taxon>
        <taxon>Brachionidae</taxon>
        <taxon>Brachionus</taxon>
    </lineage>
</organism>
<evidence type="ECO:0000256" key="1">
    <source>
        <dbReference type="SAM" id="Phobius"/>
    </source>
</evidence>
<evidence type="ECO:0000313" key="2">
    <source>
        <dbReference type="EMBL" id="RNA12070.1"/>
    </source>
</evidence>
<keyword evidence="1" id="KW-0472">Membrane</keyword>
<dbReference type="Proteomes" id="UP000276133">
    <property type="component" value="Unassembled WGS sequence"/>
</dbReference>
<dbReference type="EMBL" id="REGN01005773">
    <property type="protein sequence ID" value="RNA12070.1"/>
    <property type="molecule type" value="Genomic_DNA"/>
</dbReference>
<feature type="transmembrane region" description="Helical" evidence="1">
    <location>
        <begin position="6"/>
        <end position="25"/>
    </location>
</feature>
<keyword evidence="1" id="KW-1133">Transmembrane helix</keyword>
<reference evidence="2 3" key="1">
    <citation type="journal article" date="2018" name="Sci. Rep.">
        <title>Genomic signatures of local adaptation to the degree of environmental predictability in rotifers.</title>
        <authorList>
            <person name="Franch-Gras L."/>
            <person name="Hahn C."/>
            <person name="Garcia-Roger E.M."/>
            <person name="Carmona M.J."/>
            <person name="Serra M."/>
            <person name="Gomez A."/>
        </authorList>
    </citation>
    <scope>NUCLEOTIDE SEQUENCE [LARGE SCALE GENOMIC DNA]</scope>
    <source>
        <strain evidence="2">HYR1</strain>
    </source>
</reference>
<evidence type="ECO:0000313" key="3">
    <source>
        <dbReference type="Proteomes" id="UP000276133"/>
    </source>
</evidence>
<gene>
    <name evidence="2" type="ORF">BpHYR1_037283</name>
</gene>
<comment type="caution">
    <text evidence="2">The sequence shown here is derived from an EMBL/GenBank/DDBJ whole genome shotgun (WGS) entry which is preliminary data.</text>
</comment>
<keyword evidence="1" id="KW-0812">Transmembrane</keyword>
<proteinExistence type="predicted"/>